<evidence type="ECO:0000256" key="2">
    <source>
        <dbReference type="ARBA" id="ARBA00012528"/>
    </source>
</evidence>
<dbReference type="GO" id="GO:0052621">
    <property type="term" value="F:diguanylate cyclase activity"/>
    <property type="evidence" value="ECO:0007669"/>
    <property type="project" value="UniProtKB-EC"/>
</dbReference>
<gene>
    <name evidence="8" type="ordered locus">DP0972</name>
</gene>
<dbReference type="FunFam" id="3.30.70.270:FF:000001">
    <property type="entry name" value="Diguanylate cyclase domain protein"/>
    <property type="match status" value="1"/>
</dbReference>
<dbReference type="NCBIfam" id="TIGR02481">
    <property type="entry name" value="hemeryth_dom"/>
    <property type="match status" value="1"/>
</dbReference>
<keyword evidence="9" id="KW-1185">Reference proteome</keyword>
<dbReference type="CDD" id="cd01949">
    <property type="entry name" value="GGDEF"/>
    <property type="match status" value="1"/>
</dbReference>
<dbReference type="SMART" id="SM00267">
    <property type="entry name" value="GGDEF"/>
    <property type="match status" value="1"/>
</dbReference>
<evidence type="ECO:0000256" key="3">
    <source>
        <dbReference type="ARBA" id="ARBA00022723"/>
    </source>
</evidence>
<dbReference type="Pfam" id="PF00990">
    <property type="entry name" value="GGDEF"/>
    <property type="match status" value="1"/>
</dbReference>
<dbReference type="CDD" id="cd12107">
    <property type="entry name" value="Hemerythrin"/>
    <property type="match status" value="1"/>
</dbReference>
<dbReference type="InterPro" id="IPR000160">
    <property type="entry name" value="GGDEF_dom"/>
</dbReference>
<evidence type="ECO:0000256" key="4">
    <source>
        <dbReference type="ARBA" id="ARBA00023004"/>
    </source>
</evidence>
<dbReference type="KEGG" id="dps:DP0972"/>
<protein>
    <recommendedName>
        <fullName evidence="2">diguanylate cyclase</fullName>
        <ecNumber evidence="2">2.7.7.65</ecNumber>
    </recommendedName>
</protein>
<dbReference type="PANTHER" id="PTHR45138:SF9">
    <property type="entry name" value="DIGUANYLATE CYCLASE DGCM-RELATED"/>
    <property type="match status" value="1"/>
</dbReference>
<dbReference type="InterPro" id="IPR012312">
    <property type="entry name" value="Hemerythrin-like"/>
</dbReference>
<dbReference type="GO" id="GO:1902201">
    <property type="term" value="P:negative regulation of bacterial-type flagellum-dependent cell motility"/>
    <property type="evidence" value="ECO:0007669"/>
    <property type="project" value="TreeGrafter"/>
</dbReference>
<dbReference type="OrthoDB" id="9813903at2"/>
<feature type="domain" description="GGDEF" evidence="7">
    <location>
        <begin position="236"/>
        <end position="369"/>
    </location>
</feature>
<evidence type="ECO:0000313" key="9">
    <source>
        <dbReference type="Proteomes" id="UP000000602"/>
    </source>
</evidence>
<dbReference type="STRING" id="177439.DP0972"/>
<dbReference type="eggNOG" id="COG2703">
    <property type="taxonomic scope" value="Bacteria"/>
</dbReference>
<comment type="similarity">
    <text evidence="1">Belongs to the hemerythrin family.</text>
</comment>
<dbReference type="InterPro" id="IPR035938">
    <property type="entry name" value="Hemerythrin-like_sf"/>
</dbReference>
<dbReference type="InterPro" id="IPR043128">
    <property type="entry name" value="Rev_trsase/Diguanyl_cyclase"/>
</dbReference>
<dbReference type="EC" id="2.7.7.65" evidence="2"/>
<name>Q6APM3_DESPS</name>
<dbReference type="EMBL" id="CR522870">
    <property type="protein sequence ID" value="CAG35701.1"/>
    <property type="molecule type" value="Genomic_DNA"/>
</dbReference>
<dbReference type="PROSITE" id="PS50887">
    <property type="entry name" value="GGDEF"/>
    <property type="match status" value="1"/>
</dbReference>
<evidence type="ECO:0000256" key="5">
    <source>
        <dbReference type="ARBA" id="ARBA00034247"/>
    </source>
</evidence>
<evidence type="ECO:0000256" key="1">
    <source>
        <dbReference type="ARBA" id="ARBA00010587"/>
    </source>
</evidence>
<comment type="catalytic activity">
    <reaction evidence="5">
        <text>2 GTP = 3',3'-c-di-GMP + 2 diphosphate</text>
        <dbReference type="Rhea" id="RHEA:24898"/>
        <dbReference type="ChEBI" id="CHEBI:33019"/>
        <dbReference type="ChEBI" id="CHEBI:37565"/>
        <dbReference type="ChEBI" id="CHEBI:58805"/>
        <dbReference type="EC" id="2.7.7.65"/>
    </reaction>
</comment>
<dbReference type="SUPFAM" id="SSF55073">
    <property type="entry name" value="Nucleotide cyclase"/>
    <property type="match status" value="1"/>
</dbReference>
<dbReference type="GO" id="GO:0046872">
    <property type="term" value="F:metal ion binding"/>
    <property type="evidence" value="ECO:0007669"/>
    <property type="project" value="UniProtKB-KW"/>
</dbReference>
<sequence length="370" mass="42399">MKTFIWDENFTTGISDIDKQHHHIIDIINEFAFAFSQNSINKDFILRVSKELTTYGVDHFKTEEEIMLAAKLDPRYTSKHIAAHNDFSQEIEAITANLGLTDKENFRQILNFLIHWLSYHILNDDQSMARQIASIEEGTTPAEAYRQEQELKMQSTEPLLLALNHLFETVSQRNKELNLLNQDLEQKVRERTEELQQANRGLEKISLTDPLTELANRRHAMKQIHLLWDEAKITEQPLCCFMVDVDYFKTVNDSYGHDAGDLVLKNIAKVLVASVRDRDTVCRIGGDEFFIICPQTDLTTGMTIAQRIRLNISQTKTTFGNNYWQGSVSIGVATNSEEISDVNALFKAADEGAYMAKSDGRNCVRFKTER</sequence>
<keyword evidence="6" id="KW-0175">Coiled coil</keyword>
<feature type="coiled-coil region" evidence="6">
    <location>
        <begin position="167"/>
        <end position="201"/>
    </location>
</feature>
<dbReference type="GO" id="GO:0005886">
    <property type="term" value="C:plasma membrane"/>
    <property type="evidence" value="ECO:0007669"/>
    <property type="project" value="TreeGrafter"/>
</dbReference>
<keyword evidence="3" id="KW-0479">Metal-binding</keyword>
<dbReference type="PANTHER" id="PTHR45138">
    <property type="entry name" value="REGULATORY COMPONENTS OF SENSORY TRANSDUCTION SYSTEM"/>
    <property type="match status" value="1"/>
</dbReference>
<evidence type="ECO:0000256" key="6">
    <source>
        <dbReference type="SAM" id="Coils"/>
    </source>
</evidence>
<dbReference type="RefSeq" id="WP_011188215.1">
    <property type="nucleotide sequence ID" value="NC_006138.1"/>
</dbReference>
<accession>Q6APM3</accession>
<dbReference type="HOGENOM" id="CLU_000445_11_17_7"/>
<keyword evidence="4" id="KW-0408">Iron</keyword>
<dbReference type="Gene3D" id="1.20.120.50">
    <property type="entry name" value="Hemerythrin-like"/>
    <property type="match status" value="1"/>
</dbReference>
<dbReference type="SUPFAM" id="SSF47188">
    <property type="entry name" value="Hemerythrin-like"/>
    <property type="match status" value="1"/>
</dbReference>
<reference evidence="9" key="1">
    <citation type="journal article" date="2004" name="Environ. Microbiol.">
        <title>The genome of Desulfotalea psychrophila, a sulfate-reducing bacterium from permanently cold Arctic sediments.</title>
        <authorList>
            <person name="Rabus R."/>
            <person name="Ruepp A."/>
            <person name="Frickey T."/>
            <person name="Rattei T."/>
            <person name="Fartmann B."/>
            <person name="Stark M."/>
            <person name="Bauer M."/>
            <person name="Zibat A."/>
            <person name="Lombardot T."/>
            <person name="Becker I."/>
            <person name="Amann J."/>
            <person name="Gellner K."/>
            <person name="Teeling H."/>
            <person name="Leuschner W.D."/>
            <person name="Gloeckner F.-O."/>
            <person name="Lupas A.N."/>
            <person name="Amann R."/>
            <person name="Klenk H.-P."/>
        </authorList>
    </citation>
    <scope>NUCLEOTIDE SEQUENCE [LARGE SCALE GENOMIC DNA]</scope>
    <source>
        <strain evidence="9">DSM 12343 / LSv54</strain>
    </source>
</reference>
<dbReference type="NCBIfam" id="TIGR00254">
    <property type="entry name" value="GGDEF"/>
    <property type="match status" value="1"/>
</dbReference>
<dbReference type="InterPro" id="IPR012827">
    <property type="entry name" value="Hemerythrin_metal-bd"/>
</dbReference>
<dbReference type="InterPro" id="IPR050469">
    <property type="entry name" value="Diguanylate_Cyclase"/>
</dbReference>
<dbReference type="Pfam" id="PF01814">
    <property type="entry name" value="Hemerythrin"/>
    <property type="match status" value="1"/>
</dbReference>
<dbReference type="InterPro" id="IPR029787">
    <property type="entry name" value="Nucleotide_cyclase"/>
</dbReference>
<evidence type="ECO:0000259" key="7">
    <source>
        <dbReference type="PROSITE" id="PS50887"/>
    </source>
</evidence>
<dbReference type="eggNOG" id="COG3706">
    <property type="taxonomic scope" value="Bacteria"/>
</dbReference>
<dbReference type="AlphaFoldDB" id="Q6APM3"/>
<dbReference type="Proteomes" id="UP000000602">
    <property type="component" value="Chromosome"/>
</dbReference>
<dbReference type="Gene3D" id="3.30.70.270">
    <property type="match status" value="1"/>
</dbReference>
<proteinExistence type="inferred from homology"/>
<organism evidence="8 9">
    <name type="scientific">Desulfotalea psychrophila (strain LSv54 / DSM 12343)</name>
    <dbReference type="NCBI Taxonomy" id="177439"/>
    <lineage>
        <taxon>Bacteria</taxon>
        <taxon>Pseudomonadati</taxon>
        <taxon>Thermodesulfobacteriota</taxon>
        <taxon>Desulfobulbia</taxon>
        <taxon>Desulfobulbales</taxon>
        <taxon>Desulfocapsaceae</taxon>
        <taxon>Desulfotalea</taxon>
    </lineage>
</organism>
<dbReference type="GO" id="GO:0043709">
    <property type="term" value="P:cell adhesion involved in single-species biofilm formation"/>
    <property type="evidence" value="ECO:0007669"/>
    <property type="project" value="TreeGrafter"/>
</dbReference>
<evidence type="ECO:0000313" key="8">
    <source>
        <dbReference type="EMBL" id="CAG35701.1"/>
    </source>
</evidence>